<protein>
    <submittedName>
        <fullName evidence="1">Uncharacterized protein</fullName>
    </submittedName>
</protein>
<dbReference type="Gene3D" id="3.30.420.10">
    <property type="entry name" value="Ribonuclease H-like superfamily/Ribonuclease H"/>
    <property type="match status" value="1"/>
</dbReference>
<dbReference type="GO" id="GO:0003676">
    <property type="term" value="F:nucleic acid binding"/>
    <property type="evidence" value="ECO:0007669"/>
    <property type="project" value="InterPro"/>
</dbReference>
<evidence type="ECO:0000313" key="1">
    <source>
        <dbReference type="EMBL" id="CDW39558.1"/>
    </source>
</evidence>
<dbReference type="EMBL" id="HACA01022197">
    <property type="protein sequence ID" value="CDW39558.1"/>
    <property type="molecule type" value="Transcribed_RNA"/>
</dbReference>
<reference evidence="1" key="1">
    <citation type="submission" date="2014-05" db="EMBL/GenBank/DDBJ databases">
        <authorList>
            <person name="Chronopoulou M."/>
        </authorList>
    </citation>
    <scope>NUCLEOTIDE SEQUENCE</scope>
    <source>
        <tissue evidence="1">Whole organism</tissue>
    </source>
</reference>
<dbReference type="AlphaFoldDB" id="A0A0K2UMS6"/>
<dbReference type="InterPro" id="IPR036397">
    <property type="entry name" value="RNaseH_sf"/>
</dbReference>
<accession>A0A0K2UMS6</accession>
<name>A0A0K2UMS6_LEPSM</name>
<sequence>MDSIKEVFGNMDKDMVRRACGRFRGRIKAVIDANGDYIE</sequence>
<proteinExistence type="predicted"/>
<organism evidence="1">
    <name type="scientific">Lepeophtheirus salmonis</name>
    <name type="common">Salmon louse</name>
    <name type="synonym">Caligus salmonis</name>
    <dbReference type="NCBI Taxonomy" id="72036"/>
    <lineage>
        <taxon>Eukaryota</taxon>
        <taxon>Metazoa</taxon>
        <taxon>Ecdysozoa</taxon>
        <taxon>Arthropoda</taxon>
        <taxon>Crustacea</taxon>
        <taxon>Multicrustacea</taxon>
        <taxon>Hexanauplia</taxon>
        <taxon>Copepoda</taxon>
        <taxon>Siphonostomatoida</taxon>
        <taxon>Caligidae</taxon>
        <taxon>Lepeophtheirus</taxon>
    </lineage>
</organism>